<proteinExistence type="predicted"/>
<comment type="cofactor">
    <cofactor evidence="1">
        <name>L-ascorbate</name>
        <dbReference type="ChEBI" id="CHEBI:38290"/>
    </cofactor>
</comment>
<feature type="domain" description="Prolyl 4-hydroxylase alpha subunit" evidence="7">
    <location>
        <begin position="38"/>
        <end position="220"/>
    </location>
</feature>
<dbReference type="InterPro" id="IPR044862">
    <property type="entry name" value="Pro_4_hyd_alph_FE2OG_OXY"/>
</dbReference>
<keyword evidence="10" id="KW-1185">Reference proteome</keyword>
<gene>
    <name evidence="8" type="ORF">GPM918_LOCUS18271</name>
    <name evidence="9" type="ORF">SRO942_LOCUS18267</name>
</gene>
<dbReference type="Pfam" id="PF13640">
    <property type="entry name" value="2OG-FeII_Oxy_3"/>
    <property type="match status" value="1"/>
</dbReference>
<dbReference type="InterPro" id="IPR006620">
    <property type="entry name" value="Pro_4_hyd_alph"/>
</dbReference>
<keyword evidence="6" id="KW-0408">Iron</keyword>
<evidence type="ECO:0000313" key="8">
    <source>
        <dbReference type="EMBL" id="CAF1091237.1"/>
    </source>
</evidence>
<comment type="caution">
    <text evidence="8">The sequence shown here is derived from an EMBL/GenBank/DDBJ whole genome shotgun (WGS) entry which is preliminary data.</text>
</comment>
<dbReference type="Proteomes" id="UP000663829">
    <property type="component" value="Unassembled WGS sequence"/>
</dbReference>
<evidence type="ECO:0000313" key="10">
    <source>
        <dbReference type="Proteomes" id="UP000663829"/>
    </source>
</evidence>
<evidence type="ECO:0000256" key="4">
    <source>
        <dbReference type="ARBA" id="ARBA00022964"/>
    </source>
</evidence>
<dbReference type="PANTHER" id="PTHR10869">
    <property type="entry name" value="PROLYL 4-HYDROXYLASE ALPHA SUBUNIT"/>
    <property type="match status" value="1"/>
</dbReference>
<evidence type="ECO:0000256" key="1">
    <source>
        <dbReference type="ARBA" id="ARBA00001961"/>
    </source>
</evidence>
<keyword evidence="3" id="KW-0847">Vitamin C</keyword>
<dbReference type="GO" id="GO:0031418">
    <property type="term" value="F:L-ascorbic acid binding"/>
    <property type="evidence" value="ECO:0007669"/>
    <property type="project" value="UniProtKB-KW"/>
</dbReference>
<evidence type="ECO:0000256" key="3">
    <source>
        <dbReference type="ARBA" id="ARBA00022896"/>
    </source>
</evidence>
<dbReference type="EMBL" id="CAJOBC010005234">
    <property type="protein sequence ID" value="CAF3856704.1"/>
    <property type="molecule type" value="Genomic_DNA"/>
</dbReference>
<dbReference type="GO" id="GO:0005783">
    <property type="term" value="C:endoplasmic reticulum"/>
    <property type="evidence" value="ECO:0007669"/>
    <property type="project" value="TreeGrafter"/>
</dbReference>
<name>A0A814NJ87_9BILA</name>
<dbReference type="GO" id="GO:0004656">
    <property type="term" value="F:procollagen-proline 4-dioxygenase activity"/>
    <property type="evidence" value="ECO:0007669"/>
    <property type="project" value="TreeGrafter"/>
</dbReference>
<dbReference type="GO" id="GO:0005506">
    <property type="term" value="F:iron ion binding"/>
    <property type="evidence" value="ECO:0007669"/>
    <property type="project" value="InterPro"/>
</dbReference>
<protein>
    <recommendedName>
        <fullName evidence="7">Prolyl 4-hydroxylase alpha subunit domain-containing protein</fullName>
    </recommendedName>
</protein>
<accession>A0A814NJ87</accession>
<evidence type="ECO:0000256" key="5">
    <source>
        <dbReference type="ARBA" id="ARBA00023002"/>
    </source>
</evidence>
<evidence type="ECO:0000256" key="2">
    <source>
        <dbReference type="ARBA" id="ARBA00022723"/>
    </source>
</evidence>
<reference evidence="8" key="1">
    <citation type="submission" date="2021-02" db="EMBL/GenBank/DDBJ databases">
        <authorList>
            <person name="Nowell W R."/>
        </authorList>
    </citation>
    <scope>NUCLEOTIDE SEQUENCE</scope>
</reference>
<keyword evidence="5" id="KW-0560">Oxidoreductase</keyword>
<evidence type="ECO:0000256" key="6">
    <source>
        <dbReference type="ARBA" id="ARBA00023004"/>
    </source>
</evidence>
<keyword evidence="2" id="KW-0479">Metal-binding</keyword>
<dbReference type="OrthoDB" id="69177at2759"/>
<dbReference type="Gene3D" id="2.60.120.620">
    <property type="entry name" value="q2cbj1_9rhob like domain"/>
    <property type="match status" value="1"/>
</dbReference>
<dbReference type="AlphaFoldDB" id="A0A814NJ87"/>
<organism evidence="8 10">
    <name type="scientific">Didymodactylos carnosus</name>
    <dbReference type="NCBI Taxonomy" id="1234261"/>
    <lineage>
        <taxon>Eukaryota</taxon>
        <taxon>Metazoa</taxon>
        <taxon>Spiralia</taxon>
        <taxon>Gnathifera</taxon>
        <taxon>Rotifera</taxon>
        <taxon>Eurotatoria</taxon>
        <taxon>Bdelloidea</taxon>
        <taxon>Philodinida</taxon>
        <taxon>Philodinidae</taxon>
        <taxon>Didymodactylos</taxon>
    </lineage>
</organism>
<evidence type="ECO:0000313" key="9">
    <source>
        <dbReference type="EMBL" id="CAF3856704.1"/>
    </source>
</evidence>
<keyword evidence="4" id="KW-0223">Dioxygenase</keyword>
<dbReference type="SMART" id="SM00702">
    <property type="entry name" value="P4Hc"/>
    <property type="match status" value="1"/>
</dbReference>
<dbReference type="EMBL" id="CAJNOQ010005235">
    <property type="protein sequence ID" value="CAF1091237.1"/>
    <property type="molecule type" value="Genomic_DNA"/>
</dbReference>
<evidence type="ECO:0000259" key="7">
    <source>
        <dbReference type="SMART" id="SM00702"/>
    </source>
</evidence>
<sequence>MGLNLSLSVATHDNSMTEEKDGIIKQNIKLPGDCDNGRLAFVLLNVFTKEECQAYIDLTEAKGYIPALTHFGRGVKRLVPHYRNNDHCIIDSVEIMSIIWQRVRSYIPKEWNNNYQILSLNECLRFLRYDVGQRFEAHVDSAYRRKNRSHERSFLTIQVCLNEGFQGGATTFIDPGGPNPKADMSYIPKQGMVLAFEHCLLHEESALISGRKYTIPTDVMYKPKQMKKKNIR</sequence>
<dbReference type="Proteomes" id="UP000681722">
    <property type="component" value="Unassembled WGS sequence"/>
</dbReference>
<dbReference type="InterPro" id="IPR045054">
    <property type="entry name" value="P4HA-like"/>
</dbReference>
<dbReference type="PANTHER" id="PTHR10869:SF241">
    <property type="entry name" value="FE2OG DIOXYGENASE DOMAIN-CONTAINING PROTEIN"/>
    <property type="match status" value="1"/>
</dbReference>